<feature type="non-terminal residue" evidence="1">
    <location>
        <position position="90"/>
    </location>
</feature>
<dbReference type="Proteomes" id="UP001432027">
    <property type="component" value="Unassembled WGS sequence"/>
</dbReference>
<dbReference type="AlphaFoldDB" id="A0AAV5TBG5"/>
<evidence type="ECO:0000313" key="2">
    <source>
        <dbReference type="Proteomes" id="UP001432027"/>
    </source>
</evidence>
<reference evidence="1" key="1">
    <citation type="submission" date="2023-10" db="EMBL/GenBank/DDBJ databases">
        <title>Genome assembly of Pristionchus species.</title>
        <authorList>
            <person name="Yoshida K."/>
            <person name="Sommer R.J."/>
        </authorList>
    </citation>
    <scope>NUCLEOTIDE SEQUENCE</scope>
    <source>
        <strain evidence="1">RS0144</strain>
    </source>
</reference>
<dbReference type="EMBL" id="BTSX01000004">
    <property type="protein sequence ID" value="GMS92900.1"/>
    <property type="molecule type" value="Genomic_DNA"/>
</dbReference>
<gene>
    <name evidence="1" type="ORF">PENTCL1PPCAC_15075</name>
</gene>
<comment type="caution">
    <text evidence="1">The sequence shown here is derived from an EMBL/GenBank/DDBJ whole genome shotgun (WGS) entry which is preliminary data.</text>
</comment>
<protein>
    <submittedName>
        <fullName evidence="1">Uncharacterized protein</fullName>
    </submittedName>
</protein>
<accession>A0AAV5TBG5</accession>
<evidence type="ECO:0000313" key="1">
    <source>
        <dbReference type="EMBL" id="GMS92900.1"/>
    </source>
</evidence>
<organism evidence="1 2">
    <name type="scientific">Pristionchus entomophagus</name>
    <dbReference type="NCBI Taxonomy" id="358040"/>
    <lineage>
        <taxon>Eukaryota</taxon>
        <taxon>Metazoa</taxon>
        <taxon>Ecdysozoa</taxon>
        <taxon>Nematoda</taxon>
        <taxon>Chromadorea</taxon>
        <taxon>Rhabditida</taxon>
        <taxon>Rhabditina</taxon>
        <taxon>Diplogasteromorpha</taxon>
        <taxon>Diplogasteroidea</taxon>
        <taxon>Neodiplogasteridae</taxon>
        <taxon>Pristionchus</taxon>
    </lineage>
</organism>
<keyword evidence="2" id="KW-1185">Reference proteome</keyword>
<proteinExistence type="predicted"/>
<feature type="non-terminal residue" evidence="1">
    <location>
        <position position="1"/>
    </location>
</feature>
<name>A0AAV5TBG5_9BILA</name>
<sequence>GDIGLHCLHLFGQRLVVRRADVLHYLSRPTCGHRIQPNKLDLREVLFNDRLQDRDCQMCNGVPDYENFNGAVRFIRYPDALESISLARVA</sequence>